<evidence type="ECO:0000313" key="3">
    <source>
        <dbReference type="Proteomes" id="UP001165136"/>
    </source>
</evidence>
<dbReference type="EMBL" id="BSTI01000020">
    <property type="protein sequence ID" value="GLY70069.1"/>
    <property type="molecule type" value="Genomic_DNA"/>
</dbReference>
<protein>
    <submittedName>
        <fullName evidence="2">Uncharacterized protein</fullName>
    </submittedName>
</protein>
<dbReference type="RefSeq" id="WP_285489384.1">
    <property type="nucleotide sequence ID" value="NZ_BSTI01000020.1"/>
</dbReference>
<dbReference type="Proteomes" id="UP001165136">
    <property type="component" value="Unassembled WGS sequence"/>
</dbReference>
<comment type="caution">
    <text evidence="2">The sequence shown here is derived from an EMBL/GenBank/DDBJ whole genome shotgun (WGS) entry which is preliminary data.</text>
</comment>
<dbReference type="AlphaFoldDB" id="A0A9W6R602"/>
<feature type="region of interest" description="Disordered" evidence="1">
    <location>
        <begin position="428"/>
        <end position="450"/>
    </location>
</feature>
<gene>
    <name evidence="2" type="ORF">Atai01_66880</name>
</gene>
<organism evidence="2 3">
    <name type="scientific">Amycolatopsis taiwanensis</name>
    <dbReference type="NCBI Taxonomy" id="342230"/>
    <lineage>
        <taxon>Bacteria</taxon>
        <taxon>Bacillati</taxon>
        <taxon>Actinomycetota</taxon>
        <taxon>Actinomycetes</taxon>
        <taxon>Pseudonocardiales</taxon>
        <taxon>Pseudonocardiaceae</taxon>
        <taxon>Amycolatopsis</taxon>
    </lineage>
</organism>
<evidence type="ECO:0000256" key="1">
    <source>
        <dbReference type="SAM" id="MobiDB-lite"/>
    </source>
</evidence>
<accession>A0A9W6R602</accession>
<proteinExistence type="predicted"/>
<evidence type="ECO:0000313" key="2">
    <source>
        <dbReference type="EMBL" id="GLY70069.1"/>
    </source>
</evidence>
<sequence length="450" mass="49829">MTAQTLTELEHARAVADAILYEGYLLYPYRRSSGKNRVRWQFGVLVPRPWLSPAAAADDSVAGSADAWRQQTECLLEASASATVHMRLRFLQVRHRSVESAVDGGFRPVSELTVDGRRHLTFDDAVPRDYDVVATAGELLRDPHVAEVTVPGGEEVERLGEAGRIVRTWWPLRLRVRVSARPARAPFPLLRLRCEVENTAEGPERGAPRPEALRFSLVATHSLILVRGGSFLSLLDPPEWAAAAARECHNVHTFPVLVGPRSQRDVVLSTPILMEDHPRVSPESPGDLFDATEIDEILSLRTLTLTDEEKREARATDPRAAAIIDRIEGIPPEVMDRLHGTVRSLRPADEPPTGSVVVDGVLLSQGSRVRLRPRPHGTDAHDMFLDGRIGVVEKVLTDVDGARQVAVTLADDPGADLHRWYGRFHYFSPEELRPEPDPAPDPDPDREPAP</sequence>
<keyword evidence="3" id="KW-1185">Reference proteome</keyword>
<name>A0A9W6R602_9PSEU</name>
<reference evidence="2" key="1">
    <citation type="submission" date="2023-03" db="EMBL/GenBank/DDBJ databases">
        <title>Amycolatopsis taiwanensis NBRC 103393.</title>
        <authorList>
            <person name="Ichikawa N."/>
            <person name="Sato H."/>
            <person name="Tonouchi N."/>
        </authorList>
    </citation>
    <scope>NUCLEOTIDE SEQUENCE</scope>
    <source>
        <strain evidence="2">NBRC 103393</strain>
    </source>
</reference>